<dbReference type="SUPFAM" id="SSF53756">
    <property type="entry name" value="UDP-Glycosyltransferase/glycogen phosphorylase"/>
    <property type="match status" value="1"/>
</dbReference>
<keyword evidence="2 5" id="KW-0808">Transferase</keyword>
<dbReference type="GO" id="GO:1901137">
    <property type="term" value="P:carbohydrate derivative biosynthetic process"/>
    <property type="evidence" value="ECO:0007669"/>
    <property type="project" value="UniProtKB-ARBA"/>
</dbReference>
<gene>
    <name evidence="5" type="ORF">GCM10010124_22400</name>
</gene>
<evidence type="ECO:0000256" key="1">
    <source>
        <dbReference type="ARBA" id="ARBA00022676"/>
    </source>
</evidence>
<evidence type="ECO:0000256" key="2">
    <source>
        <dbReference type="ARBA" id="ARBA00022679"/>
    </source>
</evidence>
<protein>
    <submittedName>
        <fullName evidence="5">Glycosyl transferase family 1</fullName>
    </submittedName>
</protein>
<evidence type="ECO:0000313" key="6">
    <source>
        <dbReference type="Proteomes" id="UP000662200"/>
    </source>
</evidence>
<dbReference type="RefSeq" id="WP_189114191.1">
    <property type="nucleotide sequence ID" value="NZ_BMQC01000006.1"/>
</dbReference>
<proteinExistence type="predicted"/>
<keyword evidence="6" id="KW-1185">Reference proteome</keyword>
<dbReference type="Pfam" id="PF13439">
    <property type="entry name" value="Glyco_transf_4"/>
    <property type="match status" value="1"/>
</dbReference>
<keyword evidence="1" id="KW-0328">Glycosyltransferase</keyword>
<comment type="caution">
    <text evidence="5">The sequence shown here is derived from an EMBL/GenBank/DDBJ whole genome shotgun (WGS) entry which is preliminary data.</text>
</comment>
<reference evidence="5" key="1">
    <citation type="journal article" date="2014" name="Int. J. Syst. Evol. Microbiol.">
        <title>Complete genome sequence of Corynebacterium casei LMG S-19264T (=DSM 44701T), isolated from a smear-ripened cheese.</title>
        <authorList>
            <consortium name="US DOE Joint Genome Institute (JGI-PGF)"/>
            <person name="Walter F."/>
            <person name="Albersmeier A."/>
            <person name="Kalinowski J."/>
            <person name="Ruckert C."/>
        </authorList>
    </citation>
    <scope>NUCLEOTIDE SEQUENCE</scope>
    <source>
        <strain evidence="5">JCM 3091</strain>
    </source>
</reference>
<feature type="domain" description="Glycosyl transferase family 1" evidence="3">
    <location>
        <begin position="185"/>
        <end position="345"/>
    </location>
</feature>
<feature type="domain" description="Glycosyltransferase subfamily 4-like N-terminal" evidence="4">
    <location>
        <begin position="17"/>
        <end position="177"/>
    </location>
</feature>
<dbReference type="PANTHER" id="PTHR45947">
    <property type="entry name" value="SULFOQUINOVOSYL TRANSFERASE SQD2"/>
    <property type="match status" value="1"/>
</dbReference>
<dbReference type="AlphaFoldDB" id="A0A8J3FJH7"/>
<dbReference type="EMBL" id="BMQC01000006">
    <property type="protein sequence ID" value="GGK29167.1"/>
    <property type="molecule type" value="Genomic_DNA"/>
</dbReference>
<evidence type="ECO:0000259" key="4">
    <source>
        <dbReference type="Pfam" id="PF13439"/>
    </source>
</evidence>
<evidence type="ECO:0000259" key="3">
    <source>
        <dbReference type="Pfam" id="PF00534"/>
    </source>
</evidence>
<dbReference type="InterPro" id="IPR050194">
    <property type="entry name" value="Glycosyltransferase_grp1"/>
</dbReference>
<evidence type="ECO:0000313" key="5">
    <source>
        <dbReference type="EMBL" id="GGK29167.1"/>
    </source>
</evidence>
<dbReference type="Proteomes" id="UP000662200">
    <property type="component" value="Unassembled WGS sequence"/>
</dbReference>
<dbReference type="PANTHER" id="PTHR45947:SF14">
    <property type="entry name" value="SLL1723 PROTEIN"/>
    <property type="match status" value="1"/>
</dbReference>
<dbReference type="Gene3D" id="3.40.50.2000">
    <property type="entry name" value="Glycogen Phosphorylase B"/>
    <property type="match status" value="2"/>
</dbReference>
<sequence length="369" mass="38753">MAAEQRVVIWRSLLLPGSETFVRDQGGALTRWRPTYVGALRHPSPLARATDVAVLPGGPAGRAGFLALRATGRCRPLRAALRRADPRLVHAHFAGDGWLVARSAAALGLPLVITAHGRDVTSQAAAAGARGARYRRHLREAFAQAALVLAVSRPIAQRVVALGADPARVRVHHTGVPLPAPQPAGPKRWDVVFVGRFVPKKGVDDLLTAAAALADLRPRLLLVGDGPGLPEARRRAAALRLDATFTGACPPADVARHLAGSRLLAAPSKLAPDGDREGLPTTILEAAAHGVPAVATRHSGIPEAVRHGETGLLGPEGDPAALAAHLRALLTDDARCRRLAAAARRHVGAHFDLHTQTARLETLYDEAAG</sequence>
<accession>A0A8J3FJH7</accession>
<reference evidence="5" key="2">
    <citation type="submission" date="2020-09" db="EMBL/GenBank/DDBJ databases">
        <authorList>
            <person name="Sun Q."/>
            <person name="Ohkuma M."/>
        </authorList>
    </citation>
    <scope>NUCLEOTIDE SEQUENCE</scope>
    <source>
        <strain evidence="5">JCM 3091</strain>
    </source>
</reference>
<organism evidence="5 6">
    <name type="scientific">Pilimelia terevasa</name>
    <dbReference type="NCBI Taxonomy" id="53372"/>
    <lineage>
        <taxon>Bacteria</taxon>
        <taxon>Bacillati</taxon>
        <taxon>Actinomycetota</taxon>
        <taxon>Actinomycetes</taxon>
        <taxon>Micromonosporales</taxon>
        <taxon>Micromonosporaceae</taxon>
        <taxon>Pilimelia</taxon>
    </lineage>
</organism>
<dbReference type="GO" id="GO:0016757">
    <property type="term" value="F:glycosyltransferase activity"/>
    <property type="evidence" value="ECO:0007669"/>
    <property type="project" value="UniProtKB-KW"/>
</dbReference>
<name>A0A8J3FJH7_9ACTN</name>
<dbReference type="InterPro" id="IPR028098">
    <property type="entry name" value="Glyco_trans_4-like_N"/>
</dbReference>
<dbReference type="Pfam" id="PF00534">
    <property type="entry name" value="Glycos_transf_1"/>
    <property type="match status" value="1"/>
</dbReference>
<dbReference type="InterPro" id="IPR001296">
    <property type="entry name" value="Glyco_trans_1"/>
</dbReference>